<dbReference type="PANTHER" id="PTHR46268">
    <property type="entry name" value="STRESS RESPONSE PROTEIN NHAX"/>
    <property type="match status" value="1"/>
</dbReference>
<dbReference type="PRINTS" id="PR01438">
    <property type="entry name" value="UNVRSLSTRESS"/>
</dbReference>
<sequence length="143" mass="15899">MFKHILLPVDITDTQNAGKALEAAVDLAQRHQAELHLFSVIPGFGSPMVAGHFPKHDVQALLNEIYRELEQFAKASVPEGIKTRTRVVDGTPHKEILIEAERVHADLIVMPSHDQKAVERFFLGSVAARVVERAHVSVMVIRP</sequence>
<evidence type="ECO:0000259" key="2">
    <source>
        <dbReference type="Pfam" id="PF00582"/>
    </source>
</evidence>
<gene>
    <name evidence="3" type="ORF">BFW38_07375</name>
</gene>
<dbReference type="RefSeq" id="WP_068997813.1">
    <property type="nucleotide sequence ID" value="NZ_MDTQ01000001.1"/>
</dbReference>
<comment type="caution">
    <text evidence="3">The sequence shown here is derived from an EMBL/GenBank/DDBJ whole genome shotgun (WGS) entry which is preliminary data.</text>
</comment>
<dbReference type="Proteomes" id="UP000094291">
    <property type="component" value="Unassembled WGS sequence"/>
</dbReference>
<proteinExistence type="inferred from homology"/>
<dbReference type="InterPro" id="IPR014729">
    <property type="entry name" value="Rossmann-like_a/b/a_fold"/>
</dbReference>
<organism evidence="3 4">
    <name type="scientific">Terasakiispira papahanaumokuakeensis</name>
    <dbReference type="NCBI Taxonomy" id="197479"/>
    <lineage>
        <taxon>Bacteria</taxon>
        <taxon>Pseudomonadati</taxon>
        <taxon>Pseudomonadota</taxon>
        <taxon>Gammaproteobacteria</taxon>
        <taxon>Oceanospirillales</taxon>
        <taxon>Terasakiispira</taxon>
    </lineage>
</organism>
<reference evidence="3 4" key="1">
    <citation type="submission" date="2016-08" db="EMBL/GenBank/DDBJ databases">
        <authorList>
            <person name="Seilhamer J.J."/>
        </authorList>
    </citation>
    <scope>NUCLEOTIDE SEQUENCE [LARGE SCALE GENOMIC DNA]</scope>
    <source>
        <strain evidence="3 4">PH27A</strain>
    </source>
</reference>
<dbReference type="CDD" id="cd00293">
    <property type="entry name" value="USP-like"/>
    <property type="match status" value="1"/>
</dbReference>
<dbReference type="InterPro" id="IPR006015">
    <property type="entry name" value="Universal_stress_UspA"/>
</dbReference>
<evidence type="ECO:0000256" key="1">
    <source>
        <dbReference type="ARBA" id="ARBA00008791"/>
    </source>
</evidence>
<keyword evidence="4" id="KW-1185">Reference proteome</keyword>
<dbReference type="EMBL" id="MDTQ01000001">
    <property type="protein sequence ID" value="ODC03397.1"/>
    <property type="molecule type" value="Genomic_DNA"/>
</dbReference>
<comment type="similarity">
    <text evidence="1">Belongs to the universal stress protein A family.</text>
</comment>
<protein>
    <recommendedName>
        <fullName evidence="2">UspA domain-containing protein</fullName>
    </recommendedName>
</protein>
<dbReference type="STRING" id="197479.BFW38_07375"/>
<dbReference type="InterPro" id="IPR006016">
    <property type="entry name" value="UspA"/>
</dbReference>
<dbReference type="SUPFAM" id="SSF52402">
    <property type="entry name" value="Adenine nucleotide alpha hydrolases-like"/>
    <property type="match status" value="1"/>
</dbReference>
<feature type="domain" description="UspA" evidence="2">
    <location>
        <begin position="1"/>
        <end position="142"/>
    </location>
</feature>
<dbReference type="Pfam" id="PF00582">
    <property type="entry name" value="Usp"/>
    <property type="match status" value="1"/>
</dbReference>
<evidence type="ECO:0000313" key="4">
    <source>
        <dbReference type="Proteomes" id="UP000094291"/>
    </source>
</evidence>
<accession>A0A1E2V8U0</accession>
<dbReference type="AlphaFoldDB" id="A0A1E2V8U0"/>
<name>A0A1E2V8U0_9GAMM</name>
<dbReference type="Gene3D" id="3.40.50.620">
    <property type="entry name" value="HUPs"/>
    <property type="match status" value="1"/>
</dbReference>
<evidence type="ECO:0000313" key="3">
    <source>
        <dbReference type="EMBL" id="ODC03397.1"/>
    </source>
</evidence>
<dbReference type="PANTHER" id="PTHR46268:SF6">
    <property type="entry name" value="UNIVERSAL STRESS PROTEIN UP12"/>
    <property type="match status" value="1"/>
</dbReference>